<evidence type="ECO:0000313" key="1">
    <source>
        <dbReference type="EnsemblPlants" id="AVESA.00010b.r2.4CG1272640.1.CDS.1"/>
    </source>
</evidence>
<organism evidence="1 2">
    <name type="scientific">Avena sativa</name>
    <name type="common">Oat</name>
    <dbReference type="NCBI Taxonomy" id="4498"/>
    <lineage>
        <taxon>Eukaryota</taxon>
        <taxon>Viridiplantae</taxon>
        <taxon>Streptophyta</taxon>
        <taxon>Embryophyta</taxon>
        <taxon>Tracheophyta</taxon>
        <taxon>Spermatophyta</taxon>
        <taxon>Magnoliopsida</taxon>
        <taxon>Liliopsida</taxon>
        <taxon>Poales</taxon>
        <taxon>Poaceae</taxon>
        <taxon>BOP clade</taxon>
        <taxon>Pooideae</taxon>
        <taxon>Poodae</taxon>
        <taxon>Poeae</taxon>
        <taxon>Poeae Chloroplast Group 1 (Aveneae type)</taxon>
        <taxon>Aveninae</taxon>
        <taxon>Avena</taxon>
    </lineage>
</organism>
<sequence>MAGVRRAVVAAAAVLLLACSLAPTATAWVSAHNITAFLNGHPAYKLYNKYLTETRVCDEINTRAAVTCLVLTDAAMATLVADAGSELGAIKNALRLHSLLDYWDTKKLRALPAGDTLTDTFYQAAGNARTDHVGGVKMAKLDGGGFGFKAAASSADTYDATMTKALKQTPYDFAVLEISAPIEFDGLFDVPDVANLTKLLEKAGCKRFAALVAGTPGVLAAYQAAMEKGLTLFAPNDDAFLAKGAPDVAKMRRADLLALLLYHGVPSYIPRASLKLLKSAARPLRTLASTASGQYNVSVVARGDDVSLDTGVRKCRLADTVLDDTPVCMFTVDKLLLPVELFADAPAEAPEPAPAPAPVDAALSSPPAPPPADEEDSAEPADHKHKDLKASSATAADALRSSIGALAAAGCYLLLLLL</sequence>
<name>A0ACD5WRC6_AVESA</name>
<reference evidence="1" key="2">
    <citation type="submission" date="2025-09" db="UniProtKB">
        <authorList>
            <consortium name="EnsemblPlants"/>
        </authorList>
    </citation>
    <scope>IDENTIFICATION</scope>
</reference>
<keyword evidence="2" id="KW-1185">Reference proteome</keyword>
<reference evidence="1" key="1">
    <citation type="submission" date="2021-05" db="EMBL/GenBank/DDBJ databases">
        <authorList>
            <person name="Scholz U."/>
            <person name="Mascher M."/>
            <person name="Fiebig A."/>
        </authorList>
    </citation>
    <scope>NUCLEOTIDE SEQUENCE [LARGE SCALE GENOMIC DNA]</scope>
</reference>
<dbReference type="Proteomes" id="UP001732700">
    <property type="component" value="Chromosome 4C"/>
</dbReference>
<proteinExistence type="predicted"/>
<dbReference type="EnsemblPlants" id="AVESA.00010b.r2.4CG1272640.1">
    <property type="protein sequence ID" value="AVESA.00010b.r2.4CG1272640.1.CDS.1"/>
    <property type="gene ID" value="AVESA.00010b.r2.4CG1272640"/>
</dbReference>
<protein>
    <submittedName>
        <fullName evidence="1">Uncharacterized protein</fullName>
    </submittedName>
</protein>
<accession>A0ACD5WRC6</accession>
<evidence type="ECO:0000313" key="2">
    <source>
        <dbReference type="Proteomes" id="UP001732700"/>
    </source>
</evidence>